<comment type="caution">
    <text evidence="2">The sequence shown here is derived from an EMBL/GenBank/DDBJ whole genome shotgun (WGS) entry which is preliminary data.</text>
</comment>
<evidence type="ECO:0000313" key="3">
    <source>
        <dbReference type="Proteomes" id="UP000614601"/>
    </source>
</evidence>
<dbReference type="Proteomes" id="UP000614601">
    <property type="component" value="Unassembled WGS sequence"/>
</dbReference>
<evidence type="ECO:0008006" key="4">
    <source>
        <dbReference type="Google" id="ProtNLM"/>
    </source>
</evidence>
<gene>
    <name evidence="2" type="ORF">BOKJ2_LOCUS843</name>
</gene>
<protein>
    <recommendedName>
        <fullName evidence="4">HTH psq-type domain-containing protein</fullName>
    </recommendedName>
</protein>
<feature type="region of interest" description="Disordered" evidence="1">
    <location>
        <begin position="100"/>
        <end position="131"/>
    </location>
</feature>
<sequence length="541" mass="61143">MSLDGDNKDDIPAYLATLIKASKDQPVFEYSDKYLIENANNNGVSENSVKKRKCYSVSIKLEAIQYAKKHTTFMAAEKYGVDRKCIRDWMIKEKELEKCTGDQKRIKGAGRPPRPTKNSAEEEEKEETYDDNVFVTLLSQIQKKVQNEDSEPLQPLPSTTSTKKKGEAPPLLERMDDDDETVDNEPPPLIAANSNSSYSLRPKRTVVVPATVAPPLKKARVSLAPIPSTSNGSDADLIKQLRTQLTEKNTEIHLLKKKLLATEELLAFYMNTTTPEINESESLVAKSEANDKPQQNQALKIGNQRISWKAARPQSPQATAMVVECSQDSLQQHLSGLNRADSTDLDSNSNEVTSKTVTTEGSKWHDLRSKRTVNITLDDTESRPGVNVFMYLDYADEFQIRFDANINQCKFKINLTRRDGGSKRLIFGFNANKEPKNETILQERFFIVHFHWSPKRIQFLSGGAIAIGHEIKGSCASSDEKRQNRTLYHGRIRTNNINRMYLDVTYLPDETVLNEVKQKDTDITIEIQEMLDANKLLAIIL</sequence>
<dbReference type="EMBL" id="CAJFDH010000001">
    <property type="protein sequence ID" value="CAD5206159.1"/>
    <property type="molecule type" value="Genomic_DNA"/>
</dbReference>
<dbReference type="Proteomes" id="UP000783686">
    <property type="component" value="Unassembled WGS sequence"/>
</dbReference>
<dbReference type="AlphaFoldDB" id="A0A811JSD3"/>
<evidence type="ECO:0000313" key="2">
    <source>
        <dbReference type="EMBL" id="CAD5206159.1"/>
    </source>
</evidence>
<proteinExistence type="predicted"/>
<dbReference type="InterPro" id="IPR010921">
    <property type="entry name" value="Trp_repressor/repl_initiator"/>
</dbReference>
<accession>A0A811JSD3</accession>
<dbReference type="GO" id="GO:0043565">
    <property type="term" value="F:sequence-specific DNA binding"/>
    <property type="evidence" value="ECO:0007669"/>
    <property type="project" value="InterPro"/>
</dbReference>
<reference evidence="2" key="1">
    <citation type="submission" date="2020-09" db="EMBL/GenBank/DDBJ databases">
        <authorList>
            <person name="Kikuchi T."/>
        </authorList>
    </citation>
    <scope>NUCLEOTIDE SEQUENCE</scope>
    <source>
        <strain evidence="2">SH1</strain>
    </source>
</reference>
<dbReference type="EMBL" id="CAJFCW020000001">
    <property type="protein sequence ID" value="CAG9080702.1"/>
    <property type="molecule type" value="Genomic_DNA"/>
</dbReference>
<keyword evidence="3" id="KW-1185">Reference proteome</keyword>
<dbReference type="SUPFAM" id="SSF48295">
    <property type="entry name" value="TrpR-like"/>
    <property type="match status" value="1"/>
</dbReference>
<organism evidence="2 3">
    <name type="scientific">Bursaphelenchus okinawaensis</name>
    <dbReference type="NCBI Taxonomy" id="465554"/>
    <lineage>
        <taxon>Eukaryota</taxon>
        <taxon>Metazoa</taxon>
        <taxon>Ecdysozoa</taxon>
        <taxon>Nematoda</taxon>
        <taxon>Chromadorea</taxon>
        <taxon>Rhabditida</taxon>
        <taxon>Tylenchina</taxon>
        <taxon>Tylenchomorpha</taxon>
        <taxon>Aphelenchoidea</taxon>
        <taxon>Aphelenchoididae</taxon>
        <taxon>Bursaphelenchus</taxon>
    </lineage>
</organism>
<feature type="region of interest" description="Disordered" evidence="1">
    <location>
        <begin position="145"/>
        <end position="197"/>
    </location>
</feature>
<dbReference type="Gene3D" id="1.10.10.60">
    <property type="entry name" value="Homeodomain-like"/>
    <property type="match status" value="1"/>
</dbReference>
<name>A0A811JSD3_9BILA</name>
<feature type="compositionally biased region" description="Acidic residues" evidence="1">
    <location>
        <begin position="121"/>
        <end position="130"/>
    </location>
</feature>
<evidence type="ECO:0000256" key="1">
    <source>
        <dbReference type="SAM" id="MobiDB-lite"/>
    </source>
</evidence>